<keyword evidence="4" id="KW-0808">Transferase</keyword>
<feature type="domain" description="Histidine kinase" evidence="6">
    <location>
        <begin position="188"/>
        <end position="400"/>
    </location>
</feature>
<dbReference type="GO" id="GO:0005524">
    <property type="term" value="F:ATP binding"/>
    <property type="evidence" value="ECO:0007669"/>
    <property type="project" value="UniProtKB-KW"/>
</dbReference>
<dbReference type="SUPFAM" id="SSF55874">
    <property type="entry name" value="ATPase domain of HSP90 chaperone/DNA topoisomerase II/histidine kinase"/>
    <property type="match status" value="1"/>
</dbReference>
<dbReference type="PANTHER" id="PTHR42878">
    <property type="entry name" value="TWO-COMPONENT HISTIDINE KINASE"/>
    <property type="match status" value="1"/>
</dbReference>
<dbReference type="PANTHER" id="PTHR42878:SF15">
    <property type="entry name" value="BACTERIOPHYTOCHROME"/>
    <property type="match status" value="1"/>
</dbReference>
<accession>A0ABV5F9Y9</accession>
<dbReference type="SMART" id="SM00065">
    <property type="entry name" value="GAF"/>
    <property type="match status" value="1"/>
</dbReference>
<dbReference type="Gene3D" id="3.30.450.40">
    <property type="match status" value="1"/>
</dbReference>
<dbReference type="Proteomes" id="UP001589585">
    <property type="component" value="Unassembled WGS sequence"/>
</dbReference>
<dbReference type="EC" id="2.7.13.3" evidence="2"/>
<dbReference type="PRINTS" id="PR00344">
    <property type="entry name" value="BCTRLSENSOR"/>
</dbReference>
<dbReference type="InterPro" id="IPR003594">
    <property type="entry name" value="HATPase_dom"/>
</dbReference>
<dbReference type="Pfam" id="PF02518">
    <property type="entry name" value="HATPase_c"/>
    <property type="match status" value="1"/>
</dbReference>
<comment type="catalytic activity">
    <reaction evidence="1">
        <text>ATP + protein L-histidine = ADP + protein N-phospho-L-histidine.</text>
        <dbReference type="EC" id="2.7.13.3"/>
    </reaction>
</comment>
<sequence>MIEPEEKANEKDRIKDLKTYSILDTISEADYDNLTEIAAEICGAPISLISFIDDKRQWFKSHHGIDVQETPKEYAFCAHAINYPEDVFVIQDTRKDMRFHDNPFVTGDPHVVFYAGMPLISKNGFPLGTLCVIDHKPNLLTSSQIKSLRALSNQVMNLLELRKSKLLLEQTLTHLEERNIALERFAFIAAHDLKSPLYNISSLAELVLDDYKSKIDEEGQEMLKAIISSSDSLSSLIDGLLSYSKSENILREDKLSISVETLKNDISDLFISDHNLKITLKSSLTRIHVNRTAIHQVLINLFTNAIKYNEKDIVEIEMGISESDKHYHFYVQDNGLGIAKDFQDKIFNIFEKGAVYDKYGQHGNGIGLATVKKIVEKSGGSIRVESEVGKGARFIFSLEK</sequence>
<dbReference type="InterPro" id="IPR003018">
    <property type="entry name" value="GAF"/>
</dbReference>
<dbReference type="InterPro" id="IPR005467">
    <property type="entry name" value="His_kinase_dom"/>
</dbReference>
<evidence type="ECO:0000256" key="4">
    <source>
        <dbReference type="ARBA" id="ARBA00022679"/>
    </source>
</evidence>
<dbReference type="Gene3D" id="3.30.565.10">
    <property type="entry name" value="Histidine kinase-like ATPase, C-terminal domain"/>
    <property type="match status" value="1"/>
</dbReference>
<name>A0ABV5F9Y9_9FLAO</name>
<dbReference type="InterPro" id="IPR003661">
    <property type="entry name" value="HisK_dim/P_dom"/>
</dbReference>
<keyword evidence="7" id="KW-0547">Nucleotide-binding</keyword>
<keyword evidence="7" id="KW-0067">ATP-binding</keyword>
<keyword evidence="8" id="KW-1185">Reference proteome</keyword>
<dbReference type="EMBL" id="JBHMFC010000016">
    <property type="protein sequence ID" value="MFB9056240.1"/>
    <property type="molecule type" value="Genomic_DNA"/>
</dbReference>
<evidence type="ECO:0000259" key="6">
    <source>
        <dbReference type="PROSITE" id="PS50109"/>
    </source>
</evidence>
<dbReference type="SMART" id="SM00388">
    <property type="entry name" value="HisKA"/>
    <property type="match status" value="1"/>
</dbReference>
<dbReference type="InterPro" id="IPR029016">
    <property type="entry name" value="GAF-like_dom_sf"/>
</dbReference>
<dbReference type="InterPro" id="IPR004358">
    <property type="entry name" value="Sig_transdc_His_kin-like_C"/>
</dbReference>
<reference evidence="7 8" key="1">
    <citation type="submission" date="2024-09" db="EMBL/GenBank/DDBJ databases">
        <authorList>
            <person name="Sun Q."/>
            <person name="Mori K."/>
        </authorList>
    </citation>
    <scope>NUCLEOTIDE SEQUENCE [LARGE SCALE GENOMIC DNA]</scope>
    <source>
        <strain evidence="7 8">CECT 8622</strain>
    </source>
</reference>
<dbReference type="PROSITE" id="PS50109">
    <property type="entry name" value="HIS_KIN"/>
    <property type="match status" value="1"/>
</dbReference>
<dbReference type="InterPro" id="IPR036097">
    <property type="entry name" value="HisK_dim/P_sf"/>
</dbReference>
<dbReference type="Gene3D" id="1.10.287.130">
    <property type="match status" value="1"/>
</dbReference>
<comment type="caution">
    <text evidence="7">The sequence shown here is derived from an EMBL/GenBank/DDBJ whole genome shotgun (WGS) entry which is preliminary data.</text>
</comment>
<evidence type="ECO:0000256" key="5">
    <source>
        <dbReference type="ARBA" id="ARBA00022777"/>
    </source>
</evidence>
<dbReference type="SUPFAM" id="SSF55781">
    <property type="entry name" value="GAF domain-like"/>
    <property type="match status" value="1"/>
</dbReference>
<keyword evidence="3" id="KW-0597">Phosphoprotein</keyword>
<dbReference type="InterPro" id="IPR036890">
    <property type="entry name" value="HATPase_C_sf"/>
</dbReference>
<organism evidence="7 8">
    <name type="scientific">Mariniflexile ostreae</name>
    <dbReference type="NCBI Taxonomy" id="1520892"/>
    <lineage>
        <taxon>Bacteria</taxon>
        <taxon>Pseudomonadati</taxon>
        <taxon>Bacteroidota</taxon>
        <taxon>Flavobacteriia</taxon>
        <taxon>Flavobacteriales</taxon>
        <taxon>Flavobacteriaceae</taxon>
        <taxon>Mariniflexile</taxon>
    </lineage>
</organism>
<dbReference type="RefSeq" id="WP_379860437.1">
    <property type="nucleotide sequence ID" value="NZ_JBHMFC010000016.1"/>
</dbReference>
<dbReference type="Pfam" id="PF01590">
    <property type="entry name" value="GAF"/>
    <property type="match status" value="1"/>
</dbReference>
<evidence type="ECO:0000256" key="1">
    <source>
        <dbReference type="ARBA" id="ARBA00000085"/>
    </source>
</evidence>
<evidence type="ECO:0000313" key="7">
    <source>
        <dbReference type="EMBL" id="MFB9056240.1"/>
    </source>
</evidence>
<protein>
    <recommendedName>
        <fullName evidence="2">histidine kinase</fullName>
        <ecNumber evidence="2">2.7.13.3</ecNumber>
    </recommendedName>
</protein>
<keyword evidence="5" id="KW-0418">Kinase</keyword>
<dbReference type="InterPro" id="IPR050351">
    <property type="entry name" value="BphY/WalK/GraS-like"/>
</dbReference>
<evidence type="ECO:0000313" key="8">
    <source>
        <dbReference type="Proteomes" id="UP001589585"/>
    </source>
</evidence>
<evidence type="ECO:0000256" key="3">
    <source>
        <dbReference type="ARBA" id="ARBA00022553"/>
    </source>
</evidence>
<evidence type="ECO:0000256" key="2">
    <source>
        <dbReference type="ARBA" id="ARBA00012438"/>
    </source>
</evidence>
<dbReference type="Pfam" id="PF00512">
    <property type="entry name" value="HisKA"/>
    <property type="match status" value="1"/>
</dbReference>
<proteinExistence type="predicted"/>
<gene>
    <name evidence="7" type="ORF">ACFFU9_05735</name>
</gene>
<dbReference type="SUPFAM" id="SSF47384">
    <property type="entry name" value="Homodimeric domain of signal transducing histidine kinase"/>
    <property type="match status" value="1"/>
</dbReference>
<dbReference type="SMART" id="SM00387">
    <property type="entry name" value="HATPase_c"/>
    <property type="match status" value="1"/>
</dbReference>